<evidence type="ECO:0000313" key="17">
    <source>
        <dbReference type="Proteomes" id="UP000074382"/>
    </source>
</evidence>
<dbReference type="Gene3D" id="1.10.3810.10">
    <property type="entry name" value="Biosynthetic peptidoglycan transglycosylase-like"/>
    <property type="match status" value="1"/>
</dbReference>
<dbReference type="Pfam" id="PF03793">
    <property type="entry name" value="PASTA"/>
    <property type="match status" value="1"/>
</dbReference>
<comment type="similarity">
    <text evidence="1">In the C-terminal section; belongs to the transpeptidase family.</text>
</comment>
<evidence type="ECO:0000256" key="10">
    <source>
        <dbReference type="ARBA" id="ARBA00023268"/>
    </source>
</evidence>
<keyword evidence="8" id="KW-0133">Cell shape</keyword>
<dbReference type="SMART" id="SM00740">
    <property type="entry name" value="PASTA"/>
    <property type="match status" value="1"/>
</dbReference>
<evidence type="ECO:0000256" key="14">
    <source>
        <dbReference type="SAM" id="MobiDB-lite"/>
    </source>
</evidence>
<evidence type="ECO:0000256" key="11">
    <source>
        <dbReference type="ARBA" id="ARBA00023316"/>
    </source>
</evidence>
<dbReference type="SUPFAM" id="SSF56601">
    <property type="entry name" value="beta-lactamase/transpeptidase-like"/>
    <property type="match status" value="1"/>
</dbReference>
<evidence type="ECO:0000256" key="7">
    <source>
        <dbReference type="ARBA" id="ARBA00022801"/>
    </source>
</evidence>
<keyword evidence="5" id="KW-0328">Glycosyltransferase</keyword>
<dbReference type="Pfam" id="PF00905">
    <property type="entry name" value="Transpeptidase"/>
    <property type="match status" value="1"/>
</dbReference>
<dbReference type="InterPro" id="IPR036950">
    <property type="entry name" value="PBP_transglycosylase"/>
</dbReference>
<gene>
    <name evidence="16" type="ORF">AC529_11995</name>
</gene>
<dbReference type="Proteomes" id="UP000074382">
    <property type="component" value="Unassembled WGS sequence"/>
</dbReference>
<dbReference type="GO" id="GO:0006508">
    <property type="term" value="P:proteolysis"/>
    <property type="evidence" value="ECO:0007669"/>
    <property type="project" value="UniProtKB-KW"/>
</dbReference>
<sequence>MLQKLGQLFGVAVAAGVLVAALVAPILGGIGITARNVATGFLNMPSELETPPPPQRSIIYDVEGGVIAEVYDQNRELVTLDQIAPIMQEAIISIEDSRFYEHGGLDIMGTFRAALRTIAGRTQGGSSITQQYVKNVLIESATSQAEQEEARETTLGRKVRELRYAIALEQRMSKDEILEGYLNIAYFGDGAYGAESAAQHFFSVSASELTLSQAATLAGLVRYPELYNPRLNPDQAQERRDVVLDRMVDTGAITREEAEAAKAEDLELDITTPSNGCMPSKQPFFCDYVIQEIEKNEQFGETETERARWLRTAGLEIYTTLDPDMQKAAQKAVDKWVPRENKSRKVAAQVYLEPGTGAIRIMAQSRNYGPDESKIGETSINFTANADRGGSTGFQAGSTFKAITLAAALDEGLPYSTAFSSGSTITVTGQKSCDGSPLAPWTVSNSSESGGSATHNMVSGTKGSVNTYFAQLQKRVGLCDVIRMAENLGLTRADGQSYDNPRTQGNNSFTLGSEEVSPLNVAGAYATFASRGIYCKPMAITKIVDRQAGETIELEPECERRLDQDVADGVNFLLQQTFRGGTATGLDIGRPVAGKTGTTDNSASAWFAGYTPNLAGAVFVGDPRGPNQYPLRNITLGGRYYSVVYGATIPGPIWRDTMREAVKKLEVESFAGSPARFGPTSEPAPPRRDDDDDADADPAANRGGVPNVIGMSQAEAVSAIESAGYRANVSDLRLPSSQPEGTVAVVEPGVGSRLSEGSVVNVFLSRGGGGGGFGGDGGGGFGGGDGGGGGLPGGNWNFPSFDNEWGMF</sequence>
<dbReference type="EMBL" id="LGEM01000089">
    <property type="protein sequence ID" value="KUP96477.1"/>
    <property type="molecule type" value="Genomic_DNA"/>
</dbReference>
<dbReference type="PANTHER" id="PTHR32282:SF33">
    <property type="entry name" value="PEPTIDOGLYCAN GLYCOSYLTRANSFERASE"/>
    <property type="match status" value="1"/>
</dbReference>
<dbReference type="Pfam" id="PF00912">
    <property type="entry name" value="Transgly"/>
    <property type="match status" value="1"/>
</dbReference>
<dbReference type="PROSITE" id="PS51178">
    <property type="entry name" value="PASTA"/>
    <property type="match status" value="1"/>
</dbReference>
<dbReference type="InterPro" id="IPR050396">
    <property type="entry name" value="Glycosyltr_51/Transpeptidase"/>
</dbReference>
<keyword evidence="4" id="KW-0645">Protease</keyword>
<keyword evidence="3" id="KW-0121">Carboxypeptidase</keyword>
<evidence type="ECO:0000259" key="15">
    <source>
        <dbReference type="PROSITE" id="PS51178"/>
    </source>
</evidence>
<dbReference type="AlphaFoldDB" id="A0A147KGR2"/>
<evidence type="ECO:0000256" key="1">
    <source>
        <dbReference type="ARBA" id="ARBA00007090"/>
    </source>
</evidence>
<keyword evidence="11" id="KW-0961">Cell wall biogenesis/degradation</keyword>
<comment type="caution">
    <text evidence="16">The sequence shown here is derived from an EMBL/GenBank/DDBJ whole genome shotgun (WGS) entry which is preliminary data.</text>
</comment>
<keyword evidence="9" id="KW-0573">Peptidoglycan synthesis</keyword>
<evidence type="ECO:0000313" key="16">
    <source>
        <dbReference type="EMBL" id="KUP96477.1"/>
    </source>
</evidence>
<keyword evidence="6" id="KW-0808">Transferase</keyword>
<reference evidence="17" key="1">
    <citation type="journal article" date="2017" name="Acta Aliment.">
        <title>Plant polysaccharide degrading enzyme system of Thermpbifida cellulosilytica TB100 revealed by de novo genome project data.</title>
        <authorList>
            <person name="Toth A."/>
            <person name="Baka E."/>
            <person name="Luzics S."/>
            <person name="Bata-Vidacs I."/>
            <person name="Nagy I."/>
            <person name="Balint B."/>
            <person name="Herceg R."/>
            <person name="Olasz F."/>
            <person name="Wilk T."/>
            <person name="Nagy T."/>
            <person name="Kriszt B."/>
            <person name="Nagy I."/>
            <person name="Kukolya J."/>
        </authorList>
    </citation>
    <scope>NUCLEOTIDE SEQUENCE [LARGE SCALE GENOMIC DNA]</scope>
    <source>
        <strain evidence="17">TB100</strain>
    </source>
</reference>
<dbReference type="GO" id="GO:0008658">
    <property type="term" value="F:penicillin binding"/>
    <property type="evidence" value="ECO:0007669"/>
    <property type="project" value="InterPro"/>
</dbReference>
<keyword evidence="10" id="KW-0511">Multifunctional enzyme</keyword>
<feature type="domain" description="PASTA" evidence="15">
    <location>
        <begin position="699"/>
        <end position="766"/>
    </location>
</feature>
<dbReference type="InterPro" id="IPR005543">
    <property type="entry name" value="PASTA_dom"/>
</dbReference>
<dbReference type="FunFam" id="1.10.3810.10:FF:000001">
    <property type="entry name" value="Penicillin-binding protein 1A"/>
    <property type="match status" value="1"/>
</dbReference>
<dbReference type="PANTHER" id="PTHR32282">
    <property type="entry name" value="BINDING PROTEIN TRANSPEPTIDASE, PUTATIVE-RELATED"/>
    <property type="match status" value="1"/>
</dbReference>
<dbReference type="Gene3D" id="3.30.10.20">
    <property type="match status" value="1"/>
</dbReference>
<comment type="catalytic activity">
    <reaction evidence="13">
        <text>[GlcNAc-(1-&gt;4)-Mur2Ac(oyl-L-Ala-gamma-D-Glu-L-Lys-D-Ala-D-Ala)](n)-di-trans,octa-cis-undecaprenyl diphosphate + beta-D-GlcNAc-(1-&gt;4)-Mur2Ac(oyl-L-Ala-gamma-D-Glu-L-Lys-D-Ala-D-Ala)-di-trans,octa-cis-undecaprenyl diphosphate = [GlcNAc-(1-&gt;4)-Mur2Ac(oyl-L-Ala-gamma-D-Glu-L-Lys-D-Ala-D-Ala)](n+1)-di-trans,octa-cis-undecaprenyl diphosphate + di-trans,octa-cis-undecaprenyl diphosphate + H(+)</text>
        <dbReference type="Rhea" id="RHEA:23708"/>
        <dbReference type="Rhea" id="RHEA-COMP:9602"/>
        <dbReference type="Rhea" id="RHEA-COMP:9603"/>
        <dbReference type="ChEBI" id="CHEBI:15378"/>
        <dbReference type="ChEBI" id="CHEBI:58405"/>
        <dbReference type="ChEBI" id="CHEBI:60033"/>
        <dbReference type="ChEBI" id="CHEBI:78435"/>
        <dbReference type="EC" id="2.4.99.28"/>
    </reaction>
</comment>
<keyword evidence="17" id="KW-1185">Reference proteome</keyword>
<dbReference type="GO" id="GO:0008360">
    <property type="term" value="P:regulation of cell shape"/>
    <property type="evidence" value="ECO:0007669"/>
    <property type="project" value="UniProtKB-KW"/>
</dbReference>
<dbReference type="GO" id="GO:0071555">
    <property type="term" value="P:cell wall organization"/>
    <property type="evidence" value="ECO:0007669"/>
    <property type="project" value="UniProtKB-KW"/>
</dbReference>
<dbReference type="Gene3D" id="3.40.710.10">
    <property type="entry name" value="DD-peptidase/beta-lactamase superfamily"/>
    <property type="match status" value="1"/>
</dbReference>
<protein>
    <submittedName>
        <fullName evidence="16">Peptidase</fullName>
    </submittedName>
</protein>
<dbReference type="GO" id="GO:0009002">
    <property type="term" value="F:serine-type D-Ala-D-Ala carboxypeptidase activity"/>
    <property type="evidence" value="ECO:0007669"/>
    <property type="project" value="UniProtKB-EC"/>
</dbReference>
<evidence type="ECO:0000256" key="13">
    <source>
        <dbReference type="ARBA" id="ARBA00049902"/>
    </source>
</evidence>
<evidence type="ECO:0000256" key="3">
    <source>
        <dbReference type="ARBA" id="ARBA00022645"/>
    </source>
</evidence>
<comment type="catalytic activity">
    <reaction evidence="12">
        <text>Preferential cleavage: (Ac)2-L-Lys-D-Ala-|-D-Ala. Also transpeptidation of peptidyl-alanyl moieties that are N-acyl substituents of D-alanine.</text>
        <dbReference type="EC" id="3.4.16.4"/>
    </reaction>
</comment>
<evidence type="ECO:0000256" key="8">
    <source>
        <dbReference type="ARBA" id="ARBA00022960"/>
    </source>
</evidence>
<accession>A0A147KGR2</accession>
<dbReference type="GO" id="GO:0008955">
    <property type="term" value="F:peptidoglycan glycosyltransferase activity"/>
    <property type="evidence" value="ECO:0007669"/>
    <property type="project" value="UniProtKB-EC"/>
</dbReference>
<dbReference type="PATRIC" id="fig|665004.4.peg.1103"/>
<dbReference type="GO" id="GO:0009252">
    <property type="term" value="P:peptidoglycan biosynthetic process"/>
    <property type="evidence" value="ECO:0007669"/>
    <property type="project" value="UniProtKB-KW"/>
</dbReference>
<evidence type="ECO:0000256" key="5">
    <source>
        <dbReference type="ARBA" id="ARBA00022676"/>
    </source>
</evidence>
<name>A0A147KGR2_THECS</name>
<dbReference type="RefSeq" id="WP_068753934.1">
    <property type="nucleotide sequence ID" value="NZ_KQ950180.1"/>
</dbReference>
<evidence type="ECO:0000256" key="12">
    <source>
        <dbReference type="ARBA" id="ARBA00034000"/>
    </source>
</evidence>
<evidence type="ECO:0000256" key="2">
    <source>
        <dbReference type="ARBA" id="ARBA00007739"/>
    </source>
</evidence>
<feature type="region of interest" description="Disordered" evidence="14">
    <location>
        <begin position="672"/>
        <end position="708"/>
    </location>
</feature>
<dbReference type="OrthoDB" id="7911552at2"/>
<evidence type="ECO:0000256" key="4">
    <source>
        <dbReference type="ARBA" id="ARBA00022670"/>
    </source>
</evidence>
<dbReference type="InterPro" id="IPR023346">
    <property type="entry name" value="Lysozyme-like_dom_sf"/>
</dbReference>
<dbReference type="CDD" id="cd06577">
    <property type="entry name" value="PASTA_pknB"/>
    <property type="match status" value="1"/>
</dbReference>
<organism evidence="16 17">
    <name type="scientific">Thermobifida cellulosilytica TB100</name>
    <dbReference type="NCBI Taxonomy" id="665004"/>
    <lineage>
        <taxon>Bacteria</taxon>
        <taxon>Bacillati</taxon>
        <taxon>Actinomycetota</taxon>
        <taxon>Actinomycetes</taxon>
        <taxon>Streptosporangiales</taxon>
        <taxon>Nocardiopsidaceae</taxon>
        <taxon>Thermobifida</taxon>
    </lineage>
</organism>
<evidence type="ECO:0000256" key="6">
    <source>
        <dbReference type="ARBA" id="ARBA00022679"/>
    </source>
</evidence>
<proteinExistence type="inferred from homology"/>
<dbReference type="InterPro" id="IPR001264">
    <property type="entry name" value="Glyco_trans_51"/>
</dbReference>
<dbReference type="STRING" id="665004.AC529_11995"/>
<dbReference type="GO" id="GO:0030288">
    <property type="term" value="C:outer membrane-bounded periplasmic space"/>
    <property type="evidence" value="ECO:0007669"/>
    <property type="project" value="TreeGrafter"/>
</dbReference>
<keyword evidence="7" id="KW-0378">Hydrolase</keyword>
<dbReference type="SUPFAM" id="SSF53955">
    <property type="entry name" value="Lysozyme-like"/>
    <property type="match status" value="1"/>
</dbReference>
<evidence type="ECO:0000256" key="9">
    <source>
        <dbReference type="ARBA" id="ARBA00022984"/>
    </source>
</evidence>
<dbReference type="InterPro" id="IPR012338">
    <property type="entry name" value="Beta-lactam/transpept-like"/>
</dbReference>
<comment type="similarity">
    <text evidence="2">In the N-terminal section; belongs to the glycosyltransferase 51 family.</text>
</comment>
<dbReference type="InterPro" id="IPR001460">
    <property type="entry name" value="PCN-bd_Tpept"/>
</dbReference>